<proteinExistence type="predicted"/>
<dbReference type="PANTHER" id="PTHR24567">
    <property type="entry name" value="CRP FAMILY TRANSCRIPTIONAL REGULATORY PROTEIN"/>
    <property type="match status" value="1"/>
</dbReference>
<dbReference type="PROSITE" id="PS50042">
    <property type="entry name" value="CNMP_BINDING_3"/>
    <property type="match status" value="1"/>
</dbReference>
<dbReference type="SMART" id="SM00100">
    <property type="entry name" value="cNMP"/>
    <property type="match status" value="1"/>
</dbReference>
<organism evidence="2">
    <name type="scientific">marine sediment metagenome</name>
    <dbReference type="NCBI Taxonomy" id="412755"/>
    <lineage>
        <taxon>unclassified sequences</taxon>
        <taxon>metagenomes</taxon>
        <taxon>ecological metagenomes</taxon>
    </lineage>
</organism>
<dbReference type="PROSITE" id="PS00889">
    <property type="entry name" value="CNMP_BINDING_2"/>
    <property type="match status" value="1"/>
</dbReference>
<gene>
    <name evidence="2" type="ORF">LCGC14_2016330</name>
</gene>
<sequence length="171" mass="19318">MSEYDLHQIDQITVERNFHAGEIIIQEQTKAAGFFIIDSGKVEISKKFSDGEEMVLGIHSDGEFFGEMALLDEGLRSATARALIPTRILEISSRDFKNLLYKAPVLGYSIVKEMSSRLRETGALMISYLQRKNRELSQAYLDTVTVIVQNIEARRIGNTTGRTNNCCCRCF</sequence>
<dbReference type="GO" id="GO:0003700">
    <property type="term" value="F:DNA-binding transcription factor activity"/>
    <property type="evidence" value="ECO:0007669"/>
    <property type="project" value="TreeGrafter"/>
</dbReference>
<dbReference type="InterPro" id="IPR050397">
    <property type="entry name" value="Env_Response_Regulators"/>
</dbReference>
<dbReference type="AlphaFoldDB" id="A0A0F9EZ18"/>
<dbReference type="SUPFAM" id="SSF51206">
    <property type="entry name" value="cAMP-binding domain-like"/>
    <property type="match status" value="1"/>
</dbReference>
<name>A0A0F9EZ18_9ZZZZ</name>
<dbReference type="GO" id="GO:0005829">
    <property type="term" value="C:cytosol"/>
    <property type="evidence" value="ECO:0007669"/>
    <property type="project" value="TreeGrafter"/>
</dbReference>
<feature type="domain" description="Cyclic nucleotide-binding" evidence="1">
    <location>
        <begin position="1"/>
        <end position="117"/>
    </location>
</feature>
<dbReference type="InterPro" id="IPR000595">
    <property type="entry name" value="cNMP-bd_dom"/>
</dbReference>
<dbReference type="PANTHER" id="PTHR24567:SF74">
    <property type="entry name" value="HTH-TYPE TRANSCRIPTIONAL REGULATOR ARCR"/>
    <property type="match status" value="1"/>
</dbReference>
<dbReference type="Pfam" id="PF00027">
    <property type="entry name" value="cNMP_binding"/>
    <property type="match status" value="1"/>
</dbReference>
<dbReference type="InterPro" id="IPR018488">
    <property type="entry name" value="cNMP-bd_CS"/>
</dbReference>
<comment type="caution">
    <text evidence="2">The sequence shown here is derived from an EMBL/GenBank/DDBJ whole genome shotgun (WGS) entry which is preliminary data.</text>
</comment>
<dbReference type="Gene3D" id="2.60.120.10">
    <property type="entry name" value="Jelly Rolls"/>
    <property type="match status" value="1"/>
</dbReference>
<dbReference type="EMBL" id="LAZR01023215">
    <property type="protein sequence ID" value="KKL79289.1"/>
    <property type="molecule type" value="Genomic_DNA"/>
</dbReference>
<dbReference type="InterPro" id="IPR018490">
    <property type="entry name" value="cNMP-bd_dom_sf"/>
</dbReference>
<accession>A0A0F9EZ18</accession>
<protein>
    <recommendedName>
        <fullName evidence="1">Cyclic nucleotide-binding domain-containing protein</fullName>
    </recommendedName>
</protein>
<evidence type="ECO:0000259" key="1">
    <source>
        <dbReference type="PROSITE" id="PS50042"/>
    </source>
</evidence>
<reference evidence="2" key="1">
    <citation type="journal article" date="2015" name="Nature">
        <title>Complex archaea that bridge the gap between prokaryotes and eukaryotes.</title>
        <authorList>
            <person name="Spang A."/>
            <person name="Saw J.H."/>
            <person name="Jorgensen S.L."/>
            <person name="Zaremba-Niedzwiedzka K."/>
            <person name="Martijn J."/>
            <person name="Lind A.E."/>
            <person name="van Eijk R."/>
            <person name="Schleper C."/>
            <person name="Guy L."/>
            <person name="Ettema T.J."/>
        </authorList>
    </citation>
    <scope>NUCLEOTIDE SEQUENCE</scope>
</reference>
<dbReference type="CDD" id="cd00038">
    <property type="entry name" value="CAP_ED"/>
    <property type="match status" value="1"/>
</dbReference>
<evidence type="ECO:0000313" key="2">
    <source>
        <dbReference type="EMBL" id="KKL79289.1"/>
    </source>
</evidence>
<dbReference type="InterPro" id="IPR014710">
    <property type="entry name" value="RmlC-like_jellyroll"/>
</dbReference>